<keyword evidence="2" id="KW-1185">Reference proteome</keyword>
<dbReference type="EMBL" id="JAGGNH010000005">
    <property type="protein sequence ID" value="KAJ0971348.1"/>
    <property type="molecule type" value="Genomic_DNA"/>
</dbReference>
<reference evidence="1" key="1">
    <citation type="submission" date="2021-03" db="EMBL/GenBank/DDBJ databases">
        <authorList>
            <person name="Li Z."/>
            <person name="Yang C."/>
        </authorList>
    </citation>
    <scope>NUCLEOTIDE SEQUENCE</scope>
    <source>
        <strain evidence="1">Dzin_1.0</strain>
        <tissue evidence="1">Leaf</tissue>
    </source>
</reference>
<sequence>MAANMEVIATTLSGGATGRRYVFRDALNQCLRRGAAEWIKLLQSERRSQEPRYSVRMMSSLLPRAVL</sequence>
<name>A0A9D5CEP6_9LILI</name>
<dbReference type="AlphaFoldDB" id="A0A9D5CEP6"/>
<comment type="caution">
    <text evidence="1">The sequence shown here is derived from an EMBL/GenBank/DDBJ whole genome shotgun (WGS) entry which is preliminary data.</text>
</comment>
<dbReference type="Proteomes" id="UP001085076">
    <property type="component" value="Miscellaneous, Linkage group lg05"/>
</dbReference>
<organism evidence="1 2">
    <name type="scientific">Dioscorea zingiberensis</name>
    <dbReference type="NCBI Taxonomy" id="325984"/>
    <lineage>
        <taxon>Eukaryota</taxon>
        <taxon>Viridiplantae</taxon>
        <taxon>Streptophyta</taxon>
        <taxon>Embryophyta</taxon>
        <taxon>Tracheophyta</taxon>
        <taxon>Spermatophyta</taxon>
        <taxon>Magnoliopsida</taxon>
        <taxon>Liliopsida</taxon>
        <taxon>Dioscoreales</taxon>
        <taxon>Dioscoreaceae</taxon>
        <taxon>Dioscorea</taxon>
    </lineage>
</organism>
<evidence type="ECO:0000313" key="2">
    <source>
        <dbReference type="Proteomes" id="UP001085076"/>
    </source>
</evidence>
<gene>
    <name evidence="1" type="ORF">J5N97_019307</name>
</gene>
<accession>A0A9D5CEP6</accession>
<protein>
    <submittedName>
        <fullName evidence="1">Uncharacterized protein</fullName>
    </submittedName>
</protein>
<evidence type="ECO:0000313" key="1">
    <source>
        <dbReference type="EMBL" id="KAJ0971348.1"/>
    </source>
</evidence>
<proteinExistence type="predicted"/>
<reference evidence="1" key="2">
    <citation type="journal article" date="2022" name="Hortic Res">
        <title>The genome of Dioscorea zingiberensis sheds light on the biosynthesis, origin and evolution of the medicinally important diosgenin saponins.</title>
        <authorList>
            <person name="Li Y."/>
            <person name="Tan C."/>
            <person name="Li Z."/>
            <person name="Guo J."/>
            <person name="Li S."/>
            <person name="Chen X."/>
            <person name="Wang C."/>
            <person name="Dai X."/>
            <person name="Yang H."/>
            <person name="Song W."/>
            <person name="Hou L."/>
            <person name="Xu J."/>
            <person name="Tong Z."/>
            <person name="Xu A."/>
            <person name="Yuan X."/>
            <person name="Wang W."/>
            <person name="Yang Q."/>
            <person name="Chen L."/>
            <person name="Sun Z."/>
            <person name="Wang K."/>
            <person name="Pan B."/>
            <person name="Chen J."/>
            <person name="Bao Y."/>
            <person name="Liu F."/>
            <person name="Qi X."/>
            <person name="Gang D.R."/>
            <person name="Wen J."/>
            <person name="Li J."/>
        </authorList>
    </citation>
    <scope>NUCLEOTIDE SEQUENCE</scope>
    <source>
        <strain evidence="1">Dzin_1.0</strain>
    </source>
</reference>